<proteinExistence type="predicted"/>
<evidence type="ECO:0000259" key="1">
    <source>
        <dbReference type="Pfam" id="PF01370"/>
    </source>
</evidence>
<feature type="domain" description="NAD-dependent epimerase/dehydratase" evidence="1">
    <location>
        <begin position="5"/>
        <end position="127"/>
    </location>
</feature>
<name>A0A937LLC2_9GAMM</name>
<reference evidence="2" key="1">
    <citation type="submission" date="2020-10" db="EMBL/GenBank/DDBJ databases">
        <title>Microbiome of the Black Sea water column analyzed by genome centric metagenomics.</title>
        <authorList>
            <person name="Cabello-Yeves P.J."/>
            <person name="Callieri C."/>
            <person name="Picazo A."/>
            <person name="Mehrshad M."/>
            <person name="Haro-Moreno J.M."/>
            <person name="Roda-Garcia J."/>
            <person name="Dzembekova N."/>
            <person name="Slabakova V."/>
            <person name="Slabakova N."/>
            <person name="Moncheva S."/>
            <person name="Rodriguez-Valera F."/>
        </authorList>
    </citation>
    <scope>NUCLEOTIDE SEQUENCE</scope>
    <source>
        <strain evidence="2">BS307-5m-G50</strain>
    </source>
</reference>
<organism evidence="2 3">
    <name type="scientific">SAR86 cluster bacterium</name>
    <dbReference type="NCBI Taxonomy" id="2030880"/>
    <lineage>
        <taxon>Bacteria</taxon>
        <taxon>Pseudomonadati</taxon>
        <taxon>Pseudomonadota</taxon>
        <taxon>Gammaproteobacteria</taxon>
        <taxon>SAR86 cluster</taxon>
    </lineage>
</organism>
<sequence length="223" mass="25630">MIKKILIIGYGDIGKRLVKILDTNTAKIFAISRNDIIDEKIININWNWLSDMHFQINESNFDSVIIIPKPSELNEQGYKDGFLTAIDNILNSLRAFQIKKVIAISSTRVYGDHQKGLINEESDQNPTDYRGRFIKEYESKISKSFIKKVTILRFSGLYDKNSKKISYNSLHRDQAAKIIQFFINNNPEKSDIDFYNCSEDSEVKASVKSISNLKLKSAGFDFK</sequence>
<gene>
    <name evidence="2" type="ORF">ISQ64_02900</name>
</gene>
<dbReference type="AlphaFoldDB" id="A0A937LLC2"/>
<dbReference type="EMBL" id="JADHQD010000012">
    <property type="protein sequence ID" value="MBL6818336.1"/>
    <property type="molecule type" value="Genomic_DNA"/>
</dbReference>
<protein>
    <submittedName>
        <fullName evidence="2">NAD-dependent epimerase/dehydratase family protein</fullName>
    </submittedName>
</protein>
<dbReference type="Gene3D" id="3.40.50.720">
    <property type="entry name" value="NAD(P)-binding Rossmann-like Domain"/>
    <property type="match status" value="1"/>
</dbReference>
<dbReference type="Pfam" id="PF01370">
    <property type="entry name" value="Epimerase"/>
    <property type="match status" value="1"/>
</dbReference>
<dbReference type="InterPro" id="IPR036291">
    <property type="entry name" value="NAD(P)-bd_dom_sf"/>
</dbReference>
<accession>A0A937LLC2</accession>
<dbReference type="Proteomes" id="UP000711391">
    <property type="component" value="Unassembled WGS sequence"/>
</dbReference>
<evidence type="ECO:0000313" key="2">
    <source>
        <dbReference type="EMBL" id="MBL6818336.1"/>
    </source>
</evidence>
<comment type="caution">
    <text evidence="2">The sequence shown here is derived from an EMBL/GenBank/DDBJ whole genome shotgun (WGS) entry which is preliminary data.</text>
</comment>
<dbReference type="SUPFAM" id="SSF51735">
    <property type="entry name" value="NAD(P)-binding Rossmann-fold domains"/>
    <property type="match status" value="1"/>
</dbReference>
<evidence type="ECO:0000313" key="3">
    <source>
        <dbReference type="Proteomes" id="UP000711391"/>
    </source>
</evidence>
<dbReference type="InterPro" id="IPR001509">
    <property type="entry name" value="Epimerase_deHydtase"/>
</dbReference>